<feature type="compositionally biased region" description="Polar residues" evidence="1">
    <location>
        <begin position="830"/>
        <end position="840"/>
    </location>
</feature>
<feature type="compositionally biased region" description="Polar residues" evidence="1">
    <location>
        <begin position="505"/>
        <end position="517"/>
    </location>
</feature>
<gene>
    <name evidence="2" type="ORF">TWF506_007350</name>
</gene>
<feature type="region of interest" description="Disordered" evidence="1">
    <location>
        <begin position="871"/>
        <end position="989"/>
    </location>
</feature>
<evidence type="ECO:0000256" key="1">
    <source>
        <dbReference type="SAM" id="MobiDB-lite"/>
    </source>
</evidence>
<protein>
    <submittedName>
        <fullName evidence="2">Uncharacterized protein</fullName>
    </submittedName>
</protein>
<name>A0AAN8RXY4_9PEZI</name>
<reference evidence="2 3" key="1">
    <citation type="submission" date="2019-10" db="EMBL/GenBank/DDBJ databases">
        <authorList>
            <person name="Palmer J.M."/>
        </authorList>
    </citation>
    <scope>NUCLEOTIDE SEQUENCE [LARGE SCALE GENOMIC DNA]</scope>
    <source>
        <strain evidence="2 3">TWF506</strain>
    </source>
</reference>
<feature type="region of interest" description="Disordered" evidence="1">
    <location>
        <begin position="552"/>
        <end position="857"/>
    </location>
</feature>
<feature type="compositionally biased region" description="Acidic residues" evidence="1">
    <location>
        <begin position="890"/>
        <end position="899"/>
    </location>
</feature>
<feature type="compositionally biased region" description="Basic and acidic residues" evidence="1">
    <location>
        <begin position="654"/>
        <end position="666"/>
    </location>
</feature>
<feature type="region of interest" description="Disordered" evidence="1">
    <location>
        <begin position="444"/>
        <end position="521"/>
    </location>
</feature>
<feature type="compositionally biased region" description="Basic and acidic residues" evidence="1">
    <location>
        <begin position="944"/>
        <end position="955"/>
    </location>
</feature>
<feature type="compositionally biased region" description="Basic and acidic residues" evidence="1">
    <location>
        <begin position="484"/>
        <end position="494"/>
    </location>
</feature>
<feature type="compositionally biased region" description="Polar residues" evidence="1">
    <location>
        <begin position="726"/>
        <end position="736"/>
    </location>
</feature>
<feature type="compositionally biased region" description="Basic and acidic residues" evidence="1">
    <location>
        <begin position="924"/>
        <end position="937"/>
    </location>
</feature>
<keyword evidence="3" id="KW-1185">Reference proteome</keyword>
<proteinExistence type="predicted"/>
<feature type="compositionally biased region" description="Acidic residues" evidence="1">
    <location>
        <begin position="587"/>
        <end position="599"/>
    </location>
</feature>
<accession>A0AAN8RXY4</accession>
<evidence type="ECO:0000313" key="3">
    <source>
        <dbReference type="Proteomes" id="UP001307849"/>
    </source>
</evidence>
<dbReference type="EMBL" id="JAVHJM010000004">
    <property type="protein sequence ID" value="KAK6514995.1"/>
    <property type="molecule type" value="Genomic_DNA"/>
</dbReference>
<feature type="compositionally biased region" description="Polar residues" evidence="1">
    <location>
        <begin position="616"/>
        <end position="626"/>
    </location>
</feature>
<dbReference type="AlphaFoldDB" id="A0AAN8RXY4"/>
<feature type="compositionally biased region" description="Polar residues" evidence="1">
    <location>
        <begin position="637"/>
        <end position="653"/>
    </location>
</feature>
<feature type="compositionally biased region" description="Polar residues" evidence="1">
    <location>
        <begin position="757"/>
        <end position="766"/>
    </location>
</feature>
<evidence type="ECO:0000313" key="2">
    <source>
        <dbReference type="EMBL" id="KAK6514995.1"/>
    </source>
</evidence>
<feature type="compositionally biased region" description="Basic and acidic residues" evidence="1">
    <location>
        <begin position="745"/>
        <end position="756"/>
    </location>
</feature>
<organism evidence="2 3">
    <name type="scientific">Arthrobotrys conoides</name>
    <dbReference type="NCBI Taxonomy" id="74498"/>
    <lineage>
        <taxon>Eukaryota</taxon>
        <taxon>Fungi</taxon>
        <taxon>Dikarya</taxon>
        <taxon>Ascomycota</taxon>
        <taxon>Pezizomycotina</taxon>
        <taxon>Orbiliomycetes</taxon>
        <taxon>Orbiliales</taxon>
        <taxon>Orbiliaceae</taxon>
        <taxon>Arthrobotrys</taxon>
    </lineage>
</organism>
<feature type="compositionally biased region" description="Basic residues" evidence="1">
    <location>
        <begin position="553"/>
        <end position="576"/>
    </location>
</feature>
<dbReference type="Proteomes" id="UP001307849">
    <property type="component" value="Unassembled WGS sequence"/>
</dbReference>
<feature type="compositionally biased region" description="Polar residues" evidence="1">
    <location>
        <begin position="445"/>
        <end position="458"/>
    </location>
</feature>
<feature type="compositionally biased region" description="Basic and acidic residues" evidence="1">
    <location>
        <begin position="978"/>
        <end position="989"/>
    </location>
</feature>
<comment type="caution">
    <text evidence="2">The sequence shown here is derived from an EMBL/GenBank/DDBJ whole genome shotgun (WGS) entry which is preliminary data.</text>
</comment>
<sequence>MAPPPEHRQVKVRFLDNSSEVDNPELAPSITVTDTGPKHLPYKSHMPCMIRVVPRRSDGFTKCMRAIVHGFRAVDITNCAGTAAFMPGYREVSRAIDGIERAMRATGITRDQLWIQLSLPSFGLTDKLPTVEASDPALAKEIDLSPFRHAYQERLKTFMSKLHLNRLAGINQPEGIDIKSHTYIDCLFINLKAIPDHHLSRVYRIIAEIFSGHSQIRHIGLLCPRKTQLEIIWGLFQGSETDDKVSMARPTVVRSGFVKDPIFDPDPDVPRQGYDYEVRTFCQKWKIPYQAMGLYSFEGVENWKPLIRNLRGDFRKCARELEVPEVTLMYTLFILLKNTAVLHHEDPAHENIDVDSAVLKDVTRLLRPKTIQSNPSFRLLARRFRARLEAPFPEDLSGAKRRPTGAHSEVWRRIFPNGKYGNASSTPASSSQILPLNLPGAIESAESQTDNNRATSGNIEDKPQPVPQRSLSPLFKALGITPAESEKIREREGIPEPTETEDNDISPSQTQKSSSIEGETPAVTPAQYWGALAGKIKAIEAVTAAEAAAKATARLKRKKKKVTRRLSHHRQAKTKGKQQNLQLSSEPEYEDTEIEEEPEVVYQKPTRLVFKKITRKSLSSTFSSRPASPPSEKGTADAQSHIATPLSPQLQSSQDEKEAVEVKCHEAPPPNENETEDMQGQTASVPYGQETAETRSQLSSSSSSSGERMVGIQRYITSPPHEKQSIGKQDQTTLAPVSQYLPPDSGKEATDLEKQSQDAVTPSSLLQPLPPDENEAVDPQSHNSPPLRDKWTEEMQSQNASPPNKEESGPTQNPPLSPLNEIGTAEKQSHNVSLPITQAPNLMPLGEQGALSSSNTETVSPIMQPIMQHQESVGLGENFEDDGNGRGFEDYDYEEDLEGDGNGADFEDYGNGADFEDDTNGEVSKGDNDGEGSHSEDTESTDEDERRWRHLERDYSVGVFHPRYPGRRSRGSLPPPKKSREKDAFDIEL</sequence>